<comment type="caution">
    <text evidence="4">The sequence shown here is derived from an EMBL/GenBank/DDBJ whole genome shotgun (WGS) entry which is preliminary data.</text>
</comment>
<dbReference type="PANTHER" id="PTHR33495:SF2">
    <property type="entry name" value="ANTI-SIGMA FACTOR ANTAGONIST TM_1081-RELATED"/>
    <property type="match status" value="1"/>
</dbReference>
<dbReference type="InterPro" id="IPR002645">
    <property type="entry name" value="STAS_dom"/>
</dbReference>
<dbReference type="AlphaFoldDB" id="A0A852SPX1"/>
<evidence type="ECO:0000313" key="4">
    <source>
        <dbReference type="EMBL" id="NYD70938.1"/>
    </source>
</evidence>
<dbReference type="Gene3D" id="3.30.750.24">
    <property type="entry name" value="STAS domain"/>
    <property type="match status" value="1"/>
</dbReference>
<dbReference type="NCBIfam" id="TIGR00377">
    <property type="entry name" value="ant_ant_sig"/>
    <property type="match status" value="1"/>
</dbReference>
<keyword evidence="5" id="KW-1185">Reference proteome</keyword>
<dbReference type="GO" id="GO:0043856">
    <property type="term" value="F:anti-sigma factor antagonist activity"/>
    <property type="evidence" value="ECO:0007669"/>
    <property type="project" value="InterPro"/>
</dbReference>
<dbReference type="InterPro" id="IPR036513">
    <property type="entry name" value="STAS_dom_sf"/>
</dbReference>
<dbReference type="CDD" id="cd07043">
    <property type="entry name" value="STAS_anti-anti-sigma_factors"/>
    <property type="match status" value="1"/>
</dbReference>
<evidence type="ECO:0000256" key="1">
    <source>
        <dbReference type="ARBA" id="ARBA00009013"/>
    </source>
</evidence>
<reference evidence="4 5" key="1">
    <citation type="submission" date="2020-07" db="EMBL/GenBank/DDBJ databases">
        <title>Sequencing the genomes of 1000 actinobacteria strains.</title>
        <authorList>
            <person name="Klenk H.-P."/>
        </authorList>
    </citation>
    <scope>NUCLEOTIDE SEQUENCE [LARGE SCALE GENOMIC DNA]</scope>
    <source>
        <strain evidence="4 5">DSM 26474</strain>
    </source>
</reference>
<dbReference type="PROSITE" id="PS50801">
    <property type="entry name" value="STAS"/>
    <property type="match status" value="1"/>
</dbReference>
<dbReference type="EMBL" id="JACCBM010000001">
    <property type="protein sequence ID" value="NYD70938.1"/>
    <property type="molecule type" value="Genomic_DNA"/>
</dbReference>
<proteinExistence type="inferred from homology"/>
<dbReference type="Pfam" id="PF01740">
    <property type="entry name" value="STAS"/>
    <property type="match status" value="1"/>
</dbReference>
<dbReference type="Proteomes" id="UP000549913">
    <property type="component" value="Unassembled WGS sequence"/>
</dbReference>
<dbReference type="InterPro" id="IPR003658">
    <property type="entry name" value="Anti-sigma_ant"/>
</dbReference>
<accession>A0A852SPX1</accession>
<evidence type="ECO:0000259" key="3">
    <source>
        <dbReference type="PROSITE" id="PS50801"/>
    </source>
</evidence>
<evidence type="ECO:0000256" key="2">
    <source>
        <dbReference type="RuleBase" id="RU003749"/>
    </source>
</evidence>
<dbReference type="RefSeq" id="WP_179547982.1">
    <property type="nucleotide sequence ID" value="NZ_BSEW01000002.1"/>
</dbReference>
<comment type="similarity">
    <text evidence="1 2">Belongs to the anti-sigma-factor antagonist family.</text>
</comment>
<dbReference type="PANTHER" id="PTHR33495">
    <property type="entry name" value="ANTI-SIGMA FACTOR ANTAGONIST TM_1081-RELATED-RELATED"/>
    <property type="match status" value="1"/>
</dbReference>
<name>A0A852SPX1_9MICO</name>
<evidence type="ECO:0000313" key="5">
    <source>
        <dbReference type="Proteomes" id="UP000549913"/>
    </source>
</evidence>
<gene>
    <name evidence="4" type="ORF">BJ984_002096</name>
</gene>
<protein>
    <recommendedName>
        <fullName evidence="2">Anti-sigma factor antagonist</fullName>
    </recommendedName>
</protein>
<sequence>MEFQTETIGDGVVVIRGEGRLNMVSGPTLRETVLREVEAGSPRVVVELSRIAFMDSSGLGALIGCLKAAREKGGDLRIVAPSTQVSMVLRLSNVDTILPPYESVEAAYRD</sequence>
<dbReference type="SUPFAM" id="SSF52091">
    <property type="entry name" value="SpoIIaa-like"/>
    <property type="match status" value="1"/>
</dbReference>
<feature type="domain" description="STAS" evidence="3">
    <location>
        <begin position="10"/>
        <end position="110"/>
    </location>
</feature>
<organism evidence="4 5">
    <name type="scientific">Herbiconiux flava</name>
    <dbReference type="NCBI Taxonomy" id="881268"/>
    <lineage>
        <taxon>Bacteria</taxon>
        <taxon>Bacillati</taxon>
        <taxon>Actinomycetota</taxon>
        <taxon>Actinomycetes</taxon>
        <taxon>Micrococcales</taxon>
        <taxon>Microbacteriaceae</taxon>
        <taxon>Herbiconiux</taxon>
    </lineage>
</organism>